<dbReference type="STRING" id="1122991.GCA_000613445_02679"/>
<feature type="transmembrane region" description="Helical" evidence="7">
    <location>
        <begin position="179"/>
        <end position="197"/>
    </location>
</feature>
<feature type="transmembrane region" description="Helical" evidence="7">
    <location>
        <begin position="12"/>
        <end position="32"/>
    </location>
</feature>
<dbReference type="InterPro" id="IPR015867">
    <property type="entry name" value="N-reg_PII/ATP_PRibTrfase_C"/>
</dbReference>
<name>A0A318I0E8_9BACT</name>
<dbReference type="Pfam" id="PF02588">
    <property type="entry name" value="YitT_membrane"/>
    <property type="match status" value="1"/>
</dbReference>
<accession>A0A318I0E8</accession>
<keyword evidence="3 7" id="KW-0812">Transmembrane</keyword>
<feature type="compositionally biased region" description="Polar residues" evidence="6">
    <location>
        <begin position="309"/>
        <end position="325"/>
    </location>
</feature>
<dbReference type="RefSeq" id="WP_025815571.1">
    <property type="nucleotide sequence ID" value="NZ_BAIZ01000006.1"/>
</dbReference>
<evidence type="ECO:0000313" key="10">
    <source>
        <dbReference type="Proteomes" id="UP000248314"/>
    </source>
</evidence>
<dbReference type="AlphaFoldDB" id="A0A318I0E8"/>
<evidence type="ECO:0000256" key="5">
    <source>
        <dbReference type="ARBA" id="ARBA00023136"/>
    </source>
</evidence>
<dbReference type="Gene3D" id="3.30.70.120">
    <property type="match status" value="1"/>
</dbReference>
<dbReference type="InterPro" id="IPR051461">
    <property type="entry name" value="UPF0750_membrane"/>
</dbReference>
<dbReference type="CDD" id="cd16380">
    <property type="entry name" value="YitT_C"/>
    <property type="match status" value="1"/>
</dbReference>
<evidence type="ECO:0000256" key="6">
    <source>
        <dbReference type="SAM" id="MobiDB-lite"/>
    </source>
</evidence>
<dbReference type="GO" id="GO:0005886">
    <property type="term" value="C:plasma membrane"/>
    <property type="evidence" value="ECO:0007669"/>
    <property type="project" value="UniProtKB-SubCell"/>
</dbReference>
<feature type="transmembrane region" description="Helical" evidence="7">
    <location>
        <begin position="152"/>
        <end position="173"/>
    </location>
</feature>
<evidence type="ECO:0000313" key="9">
    <source>
        <dbReference type="EMBL" id="PXX22816.1"/>
    </source>
</evidence>
<reference evidence="9 10" key="1">
    <citation type="submission" date="2018-05" db="EMBL/GenBank/DDBJ databases">
        <title>Genomic Encyclopedia of Type Strains, Phase I: the one thousand microbial genomes (KMG-I) project.</title>
        <authorList>
            <person name="Kyrpides N."/>
        </authorList>
    </citation>
    <scope>NUCLEOTIDE SEQUENCE [LARGE SCALE GENOMIC DNA]</scope>
    <source>
        <strain evidence="9 10">DSM 15611</strain>
    </source>
</reference>
<organism evidence="9 10">
    <name type="scientific">Hoylesella shahii DSM 15611 = JCM 12083</name>
    <dbReference type="NCBI Taxonomy" id="1122991"/>
    <lineage>
        <taxon>Bacteria</taxon>
        <taxon>Pseudomonadati</taxon>
        <taxon>Bacteroidota</taxon>
        <taxon>Bacteroidia</taxon>
        <taxon>Bacteroidales</taxon>
        <taxon>Prevotellaceae</taxon>
        <taxon>Hoylesella</taxon>
    </lineage>
</organism>
<keyword evidence="10" id="KW-1185">Reference proteome</keyword>
<proteinExistence type="predicted"/>
<dbReference type="PIRSF" id="PIRSF006483">
    <property type="entry name" value="Membrane_protein_YitT"/>
    <property type="match status" value="1"/>
</dbReference>
<dbReference type="PANTHER" id="PTHR33545:SF5">
    <property type="entry name" value="UPF0750 MEMBRANE PROTEIN YITT"/>
    <property type="match status" value="1"/>
</dbReference>
<protein>
    <submittedName>
        <fullName evidence="9">Uncharacterized membrane-anchored protein YitT (DUF2179 family)</fullName>
    </submittedName>
</protein>
<evidence type="ECO:0000256" key="2">
    <source>
        <dbReference type="ARBA" id="ARBA00022475"/>
    </source>
</evidence>
<dbReference type="Pfam" id="PF10035">
    <property type="entry name" value="DUF2179"/>
    <property type="match status" value="1"/>
</dbReference>
<sequence>MLTLKKYSLLKDLVLLTIAMFIGSLGWAIFLLPNHITTGGIPGLASILYWGLNIPVQVTFLGVNALLLLIALKVLGWQFCLKTLYAAVMFTLFSALGQHWMEGSTLLQGQPFMAIVLGAASLGSTVGLGLASNASTGGTDVIAAMINKYHDISLGKLILLVDISIVTASYLALRNWEEVIYGYIFLFIFSVCVDKVVNMMHQSVQFFIISEKYEQIGRAINVNAQRGCTTISGQGFYSGREVKMLFVLARQTESAKIFSIINEIDPAAFVSQSSVIGVYGEGFDKFKAKRKKNSMLQEQARKLGITTEPIATNQTNTAKSQQPKA</sequence>
<evidence type="ECO:0000256" key="7">
    <source>
        <dbReference type="SAM" id="Phobius"/>
    </source>
</evidence>
<comment type="caution">
    <text evidence="9">The sequence shown here is derived from an EMBL/GenBank/DDBJ whole genome shotgun (WGS) entry which is preliminary data.</text>
</comment>
<keyword evidence="5 7" id="KW-0472">Membrane</keyword>
<keyword evidence="4 7" id="KW-1133">Transmembrane helix</keyword>
<evidence type="ECO:0000256" key="1">
    <source>
        <dbReference type="ARBA" id="ARBA00004651"/>
    </source>
</evidence>
<evidence type="ECO:0000259" key="8">
    <source>
        <dbReference type="Pfam" id="PF10035"/>
    </source>
</evidence>
<keyword evidence="2" id="KW-1003">Cell membrane</keyword>
<dbReference type="PANTHER" id="PTHR33545">
    <property type="entry name" value="UPF0750 MEMBRANE PROTEIN YITT-RELATED"/>
    <property type="match status" value="1"/>
</dbReference>
<feature type="transmembrane region" description="Helical" evidence="7">
    <location>
        <begin position="47"/>
        <end position="72"/>
    </location>
</feature>
<gene>
    <name evidence="9" type="ORF">EJ73_01094</name>
</gene>
<dbReference type="InterPro" id="IPR003740">
    <property type="entry name" value="YitT"/>
</dbReference>
<feature type="domain" description="DUF2179" evidence="8">
    <location>
        <begin position="226"/>
        <end position="280"/>
    </location>
</feature>
<feature type="transmembrane region" description="Helical" evidence="7">
    <location>
        <begin position="112"/>
        <end position="131"/>
    </location>
</feature>
<evidence type="ECO:0000256" key="4">
    <source>
        <dbReference type="ARBA" id="ARBA00022989"/>
    </source>
</evidence>
<comment type="subcellular location">
    <subcellularLocation>
        <location evidence="1">Cell membrane</location>
        <topology evidence="1">Multi-pass membrane protein</topology>
    </subcellularLocation>
</comment>
<dbReference type="Proteomes" id="UP000248314">
    <property type="component" value="Unassembled WGS sequence"/>
</dbReference>
<evidence type="ECO:0000256" key="3">
    <source>
        <dbReference type="ARBA" id="ARBA00022692"/>
    </source>
</evidence>
<dbReference type="InterPro" id="IPR019264">
    <property type="entry name" value="DUF2179"/>
</dbReference>
<feature type="transmembrane region" description="Helical" evidence="7">
    <location>
        <begin position="79"/>
        <end position="100"/>
    </location>
</feature>
<dbReference type="EMBL" id="QJJX01000009">
    <property type="protein sequence ID" value="PXX22816.1"/>
    <property type="molecule type" value="Genomic_DNA"/>
</dbReference>
<feature type="region of interest" description="Disordered" evidence="6">
    <location>
        <begin position="306"/>
        <end position="325"/>
    </location>
</feature>